<organism evidence="1 2">
    <name type="scientific">Isoptericola chiayiensis</name>
    <dbReference type="NCBI Taxonomy" id="579446"/>
    <lineage>
        <taxon>Bacteria</taxon>
        <taxon>Bacillati</taxon>
        <taxon>Actinomycetota</taxon>
        <taxon>Actinomycetes</taxon>
        <taxon>Micrococcales</taxon>
        <taxon>Promicromonosporaceae</taxon>
        <taxon>Isoptericola</taxon>
    </lineage>
</organism>
<evidence type="ECO:0000313" key="2">
    <source>
        <dbReference type="Proteomes" id="UP001500956"/>
    </source>
</evidence>
<gene>
    <name evidence="1" type="ORF">GCM10023216_24970</name>
</gene>
<keyword evidence="2" id="KW-1185">Reference proteome</keyword>
<protein>
    <submittedName>
        <fullName evidence="1">Uncharacterized protein</fullName>
    </submittedName>
</protein>
<name>A0ABP8YL47_9MICO</name>
<proteinExistence type="predicted"/>
<sequence length="142" mass="14751">MFPSAVSVTPVSTLQESVGSAEPSVSSAMVSSDSGSFSEAGLEHAESSRAPVATAATAALARLIFTGFLLMEGPPARLGRSRGSRVTGLTAGRSVVFATPYPVQHGPNCHYSGFIFDCYRSETGAKHSKRSGRLNGNSEETP</sequence>
<dbReference type="EMBL" id="BAABID010000012">
    <property type="protein sequence ID" value="GAA4731883.1"/>
    <property type="molecule type" value="Genomic_DNA"/>
</dbReference>
<evidence type="ECO:0000313" key="1">
    <source>
        <dbReference type="EMBL" id="GAA4731883.1"/>
    </source>
</evidence>
<dbReference type="Proteomes" id="UP001500956">
    <property type="component" value="Unassembled WGS sequence"/>
</dbReference>
<reference evidence="2" key="1">
    <citation type="journal article" date="2019" name="Int. J. Syst. Evol. Microbiol.">
        <title>The Global Catalogue of Microorganisms (GCM) 10K type strain sequencing project: providing services to taxonomists for standard genome sequencing and annotation.</title>
        <authorList>
            <consortium name="The Broad Institute Genomics Platform"/>
            <consortium name="The Broad Institute Genome Sequencing Center for Infectious Disease"/>
            <person name="Wu L."/>
            <person name="Ma J."/>
        </authorList>
    </citation>
    <scope>NUCLEOTIDE SEQUENCE [LARGE SCALE GENOMIC DNA]</scope>
    <source>
        <strain evidence="2">JCM 18063</strain>
    </source>
</reference>
<comment type="caution">
    <text evidence="1">The sequence shown here is derived from an EMBL/GenBank/DDBJ whole genome shotgun (WGS) entry which is preliminary data.</text>
</comment>
<accession>A0ABP8YL47</accession>